<dbReference type="PANTHER" id="PTHR16675:SF244">
    <property type="entry name" value="H-2 CLASS I HISTOCOMPATIBILITY ANTIGEN, D-37 ALPHA CHAIN"/>
    <property type="match status" value="1"/>
</dbReference>
<dbReference type="PRINTS" id="PR01638">
    <property type="entry name" value="MHCCLASSI"/>
</dbReference>
<dbReference type="Pfam" id="PF00129">
    <property type="entry name" value="MHC_I"/>
    <property type="match status" value="1"/>
</dbReference>
<evidence type="ECO:0000256" key="1">
    <source>
        <dbReference type="ARBA" id="ARBA00023180"/>
    </source>
</evidence>
<sequence>MEPRARWLEQVGREYWKKETQKAKDTGKNFKLNLKTLRGYYNQSDNEPHTLQWMYGCDLGPEGTLLRGYCQEAYDGQDYISLNEDLRSWTANDLASQISKRKLEEAEEALHQRMYLQGTCVEWLKKYLKLGKATLLHSGTWRPLPAFLR</sequence>
<dbReference type="GO" id="GO:0002476">
    <property type="term" value="P:antigen processing and presentation of endogenous peptide antigen via MHC class Ib"/>
    <property type="evidence" value="ECO:0007669"/>
    <property type="project" value="TreeGrafter"/>
</dbReference>
<dbReference type="OrthoDB" id="9835463at2759"/>
<dbReference type="Proteomes" id="UP000092124">
    <property type="component" value="Unassembled WGS sequence"/>
</dbReference>
<dbReference type="PANTHER" id="PTHR16675">
    <property type="entry name" value="MHC CLASS I-RELATED"/>
    <property type="match status" value="1"/>
</dbReference>
<proteinExistence type="inferred from homology"/>
<dbReference type="GO" id="GO:0002486">
    <property type="term" value="P:antigen processing and presentation of endogenous peptide antigen via MHC class I via ER pathway, TAP-independent"/>
    <property type="evidence" value="ECO:0007669"/>
    <property type="project" value="TreeGrafter"/>
</dbReference>
<dbReference type="GO" id="GO:0005102">
    <property type="term" value="F:signaling receptor binding"/>
    <property type="evidence" value="ECO:0007669"/>
    <property type="project" value="TreeGrafter"/>
</dbReference>
<comment type="similarity">
    <text evidence="2">Belongs to the MHC class I family.</text>
</comment>
<dbReference type="FunFam" id="3.30.500.10:FF:000001">
    <property type="entry name" value="H-2 class I histocompatibility antigen, alpha chain"/>
    <property type="match status" value="1"/>
</dbReference>
<dbReference type="InterPro" id="IPR037055">
    <property type="entry name" value="MHC_I-like_Ag-recog_sf"/>
</dbReference>
<dbReference type="InterPro" id="IPR011161">
    <property type="entry name" value="MHC_I-like_Ag-recog"/>
</dbReference>
<organism evidence="4 5">
    <name type="scientific">Neotoma lepida</name>
    <name type="common">Desert woodrat</name>
    <dbReference type="NCBI Taxonomy" id="56216"/>
    <lineage>
        <taxon>Eukaryota</taxon>
        <taxon>Metazoa</taxon>
        <taxon>Chordata</taxon>
        <taxon>Craniata</taxon>
        <taxon>Vertebrata</taxon>
        <taxon>Euteleostomi</taxon>
        <taxon>Mammalia</taxon>
        <taxon>Eutheria</taxon>
        <taxon>Euarchontoglires</taxon>
        <taxon>Glires</taxon>
        <taxon>Rodentia</taxon>
        <taxon>Myomorpha</taxon>
        <taxon>Muroidea</taxon>
        <taxon>Cricetidae</taxon>
        <taxon>Neotominae</taxon>
        <taxon>Neotoma</taxon>
    </lineage>
</organism>
<dbReference type="InterPro" id="IPR050208">
    <property type="entry name" value="MHC_class-I_related"/>
</dbReference>
<dbReference type="GO" id="GO:0001916">
    <property type="term" value="P:positive regulation of T cell mediated cytotoxicity"/>
    <property type="evidence" value="ECO:0007669"/>
    <property type="project" value="TreeGrafter"/>
</dbReference>
<dbReference type="STRING" id="56216.A0A1A6H4T9"/>
<dbReference type="GO" id="GO:0006955">
    <property type="term" value="P:immune response"/>
    <property type="evidence" value="ECO:0007669"/>
    <property type="project" value="TreeGrafter"/>
</dbReference>
<dbReference type="AlphaFoldDB" id="A0A1A6H4T9"/>
<protein>
    <recommendedName>
        <fullName evidence="3">MHC class I-like antigen recognition-like domain-containing protein</fullName>
    </recommendedName>
</protein>
<evidence type="ECO:0000259" key="3">
    <source>
        <dbReference type="Pfam" id="PF00129"/>
    </source>
</evidence>
<gene>
    <name evidence="4" type="ORF">A6R68_12082</name>
</gene>
<keyword evidence="1" id="KW-0325">Glycoprotein</keyword>
<dbReference type="GO" id="GO:0005615">
    <property type="term" value="C:extracellular space"/>
    <property type="evidence" value="ECO:0007669"/>
    <property type="project" value="TreeGrafter"/>
</dbReference>
<feature type="domain" description="MHC class I-like antigen recognition-like" evidence="3">
    <location>
        <begin position="1"/>
        <end position="135"/>
    </location>
</feature>
<name>A0A1A6H4T9_NEOLE</name>
<evidence type="ECO:0000256" key="2">
    <source>
        <dbReference type="RuleBase" id="RU004439"/>
    </source>
</evidence>
<dbReference type="InterPro" id="IPR011162">
    <property type="entry name" value="MHC_I/II-like_Ag-recog"/>
</dbReference>
<keyword evidence="5" id="KW-1185">Reference proteome</keyword>
<dbReference type="SUPFAM" id="SSF54452">
    <property type="entry name" value="MHC antigen-recognition domain"/>
    <property type="match status" value="1"/>
</dbReference>
<dbReference type="GO" id="GO:0042605">
    <property type="term" value="F:peptide antigen binding"/>
    <property type="evidence" value="ECO:0007669"/>
    <property type="project" value="TreeGrafter"/>
</dbReference>
<evidence type="ECO:0000313" key="5">
    <source>
        <dbReference type="Proteomes" id="UP000092124"/>
    </source>
</evidence>
<dbReference type="EMBL" id="LZPO01047095">
    <property type="protein sequence ID" value="OBS73341.1"/>
    <property type="molecule type" value="Genomic_DNA"/>
</dbReference>
<comment type="caution">
    <text evidence="4">The sequence shown here is derived from an EMBL/GenBank/DDBJ whole genome shotgun (WGS) entry which is preliminary data.</text>
</comment>
<dbReference type="GO" id="GO:0009897">
    <property type="term" value="C:external side of plasma membrane"/>
    <property type="evidence" value="ECO:0007669"/>
    <property type="project" value="TreeGrafter"/>
</dbReference>
<accession>A0A1A6H4T9</accession>
<reference evidence="4 5" key="1">
    <citation type="submission" date="2016-06" db="EMBL/GenBank/DDBJ databases">
        <title>The Draft Genome Sequence and Annotation of the Desert Woodrat Neotoma lepida.</title>
        <authorList>
            <person name="Campbell M."/>
            <person name="Oakeson K.F."/>
            <person name="Yandell M."/>
            <person name="Halpert J.R."/>
            <person name="Dearing D."/>
        </authorList>
    </citation>
    <scope>NUCLEOTIDE SEQUENCE [LARGE SCALE GENOMIC DNA]</scope>
    <source>
        <strain evidence="4">417</strain>
        <tissue evidence="4">Liver</tissue>
    </source>
</reference>
<evidence type="ECO:0000313" key="4">
    <source>
        <dbReference type="EMBL" id="OBS73341.1"/>
    </source>
</evidence>
<dbReference type="Gene3D" id="3.30.500.10">
    <property type="entry name" value="MHC class I-like antigen recognition-like"/>
    <property type="match status" value="1"/>
</dbReference>
<dbReference type="InterPro" id="IPR001039">
    <property type="entry name" value="MHC_I_a_a1/a2"/>
</dbReference>